<sequence length="105" mass="11869">METEYLLMYIMTFLTAVVVFCVMFFISTESNKLRRELVERGRLIRLSGYPLSSRRASEIAAYVQQHITRSPLGQEPPPRYEPPPCYEQAEGGGGNSTTPSSGNKY</sequence>
<reference evidence="4" key="1">
    <citation type="submission" date="2025-08" db="UniProtKB">
        <authorList>
            <consortium name="RefSeq"/>
        </authorList>
    </citation>
    <scope>IDENTIFICATION</scope>
    <source>
        <tissue evidence="4">Entire body</tissue>
    </source>
</reference>
<keyword evidence="2" id="KW-1133">Transmembrane helix</keyword>
<evidence type="ECO:0000313" key="4">
    <source>
        <dbReference type="RefSeq" id="XP_018328082.1"/>
    </source>
</evidence>
<feature type="transmembrane region" description="Helical" evidence="2">
    <location>
        <begin position="6"/>
        <end position="26"/>
    </location>
</feature>
<accession>A0A1W4X5H7</accession>
<protein>
    <submittedName>
        <fullName evidence="4">Uncharacterized protein LOC108738949</fullName>
    </submittedName>
</protein>
<dbReference type="GeneID" id="108738949"/>
<dbReference type="Proteomes" id="UP000192223">
    <property type="component" value="Unplaced"/>
</dbReference>
<dbReference type="RefSeq" id="XP_018328082.1">
    <property type="nucleotide sequence ID" value="XM_018472580.1"/>
</dbReference>
<evidence type="ECO:0000313" key="3">
    <source>
        <dbReference type="Proteomes" id="UP000192223"/>
    </source>
</evidence>
<keyword evidence="2" id="KW-0472">Membrane</keyword>
<feature type="compositionally biased region" description="Low complexity" evidence="1">
    <location>
        <begin position="96"/>
        <end position="105"/>
    </location>
</feature>
<evidence type="ECO:0000256" key="2">
    <source>
        <dbReference type="SAM" id="Phobius"/>
    </source>
</evidence>
<gene>
    <name evidence="4" type="primary">LOC108738949</name>
</gene>
<evidence type="ECO:0000256" key="1">
    <source>
        <dbReference type="SAM" id="MobiDB-lite"/>
    </source>
</evidence>
<dbReference type="InParanoid" id="A0A1W4X5H7"/>
<dbReference type="KEGG" id="apln:108738949"/>
<keyword evidence="2" id="KW-0812">Transmembrane</keyword>
<proteinExistence type="predicted"/>
<name>A0A1W4X5H7_AGRPL</name>
<keyword evidence="3" id="KW-1185">Reference proteome</keyword>
<feature type="compositionally biased region" description="Pro residues" evidence="1">
    <location>
        <begin position="74"/>
        <end position="85"/>
    </location>
</feature>
<organism evidence="3 4">
    <name type="scientific">Agrilus planipennis</name>
    <name type="common">Emerald ash borer</name>
    <name type="synonym">Agrilus marcopoli</name>
    <dbReference type="NCBI Taxonomy" id="224129"/>
    <lineage>
        <taxon>Eukaryota</taxon>
        <taxon>Metazoa</taxon>
        <taxon>Ecdysozoa</taxon>
        <taxon>Arthropoda</taxon>
        <taxon>Hexapoda</taxon>
        <taxon>Insecta</taxon>
        <taxon>Pterygota</taxon>
        <taxon>Neoptera</taxon>
        <taxon>Endopterygota</taxon>
        <taxon>Coleoptera</taxon>
        <taxon>Polyphaga</taxon>
        <taxon>Elateriformia</taxon>
        <taxon>Buprestoidea</taxon>
        <taxon>Buprestidae</taxon>
        <taxon>Agrilinae</taxon>
        <taxon>Agrilus</taxon>
    </lineage>
</organism>
<dbReference type="AlphaFoldDB" id="A0A1W4X5H7"/>
<feature type="region of interest" description="Disordered" evidence="1">
    <location>
        <begin position="67"/>
        <end position="105"/>
    </location>
</feature>